<gene>
    <name evidence="2" type="ORF">PAXRUDRAFT_831461</name>
</gene>
<protein>
    <submittedName>
        <fullName evidence="2">Uncharacterized protein</fullName>
    </submittedName>
</protein>
<feature type="region of interest" description="Disordered" evidence="1">
    <location>
        <begin position="116"/>
        <end position="138"/>
    </location>
</feature>
<organism evidence="2 3">
    <name type="scientific">Paxillus rubicundulus Ve08.2h10</name>
    <dbReference type="NCBI Taxonomy" id="930991"/>
    <lineage>
        <taxon>Eukaryota</taxon>
        <taxon>Fungi</taxon>
        <taxon>Dikarya</taxon>
        <taxon>Basidiomycota</taxon>
        <taxon>Agaricomycotina</taxon>
        <taxon>Agaricomycetes</taxon>
        <taxon>Agaricomycetidae</taxon>
        <taxon>Boletales</taxon>
        <taxon>Paxilineae</taxon>
        <taxon>Paxillaceae</taxon>
        <taxon>Paxillus</taxon>
    </lineage>
</organism>
<keyword evidence="3" id="KW-1185">Reference proteome</keyword>
<evidence type="ECO:0000313" key="2">
    <source>
        <dbReference type="EMBL" id="KIK90722.1"/>
    </source>
</evidence>
<evidence type="ECO:0000256" key="1">
    <source>
        <dbReference type="SAM" id="MobiDB-lite"/>
    </source>
</evidence>
<proteinExistence type="predicted"/>
<name>A0A0D0D2L0_9AGAM</name>
<reference evidence="3" key="2">
    <citation type="submission" date="2015-01" db="EMBL/GenBank/DDBJ databases">
        <title>Evolutionary Origins and Diversification of the Mycorrhizal Mutualists.</title>
        <authorList>
            <consortium name="DOE Joint Genome Institute"/>
            <consortium name="Mycorrhizal Genomics Consortium"/>
            <person name="Kohler A."/>
            <person name="Kuo A."/>
            <person name="Nagy L.G."/>
            <person name="Floudas D."/>
            <person name="Copeland A."/>
            <person name="Barry K.W."/>
            <person name="Cichocki N."/>
            <person name="Veneault-Fourrey C."/>
            <person name="LaButti K."/>
            <person name="Lindquist E.A."/>
            <person name="Lipzen A."/>
            <person name="Lundell T."/>
            <person name="Morin E."/>
            <person name="Murat C."/>
            <person name="Riley R."/>
            <person name="Ohm R."/>
            <person name="Sun H."/>
            <person name="Tunlid A."/>
            <person name="Henrissat B."/>
            <person name="Grigoriev I.V."/>
            <person name="Hibbett D.S."/>
            <person name="Martin F."/>
        </authorList>
    </citation>
    <scope>NUCLEOTIDE SEQUENCE [LARGE SCALE GENOMIC DNA]</scope>
    <source>
        <strain evidence="3">Ve08.2h10</strain>
    </source>
</reference>
<sequence>MLIREFAQCLRLRNRTIVTISLDSQLRASCEFPPAPTHPISRLIYIPHQSSSFAGLGNDGSTACTEASRPARGSAVQAKTMQQVHPIRSHCLTFGILECQPHDGALGRLAEYDWRTTHDNDKGTSTTTSPSDGRRRLPTVHCDCRHPSNINAYYACTRRGRRKKQRR</sequence>
<dbReference type="HOGENOM" id="CLU_1595092_0_0_1"/>
<accession>A0A0D0D2L0</accession>
<dbReference type="InParanoid" id="A0A0D0D2L0"/>
<dbReference type="Proteomes" id="UP000054538">
    <property type="component" value="Unassembled WGS sequence"/>
</dbReference>
<reference evidence="2 3" key="1">
    <citation type="submission" date="2014-04" db="EMBL/GenBank/DDBJ databases">
        <authorList>
            <consortium name="DOE Joint Genome Institute"/>
            <person name="Kuo A."/>
            <person name="Kohler A."/>
            <person name="Jargeat P."/>
            <person name="Nagy L.G."/>
            <person name="Floudas D."/>
            <person name="Copeland A."/>
            <person name="Barry K.W."/>
            <person name="Cichocki N."/>
            <person name="Veneault-Fourrey C."/>
            <person name="LaButti K."/>
            <person name="Lindquist E.A."/>
            <person name="Lipzen A."/>
            <person name="Lundell T."/>
            <person name="Morin E."/>
            <person name="Murat C."/>
            <person name="Sun H."/>
            <person name="Tunlid A."/>
            <person name="Henrissat B."/>
            <person name="Grigoriev I.V."/>
            <person name="Hibbett D.S."/>
            <person name="Martin F."/>
            <person name="Nordberg H.P."/>
            <person name="Cantor M.N."/>
            <person name="Hua S.X."/>
        </authorList>
    </citation>
    <scope>NUCLEOTIDE SEQUENCE [LARGE SCALE GENOMIC DNA]</scope>
    <source>
        <strain evidence="2 3">Ve08.2h10</strain>
    </source>
</reference>
<dbReference type="AlphaFoldDB" id="A0A0D0D2L0"/>
<evidence type="ECO:0000313" key="3">
    <source>
        <dbReference type="Proteomes" id="UP000054538"/>
    </source>
</evidence>
<dbReference type="EMBL" id="KN825480">
    <property type="protein sequence ID" value="KIK90722.1"/>
    <property type="molecule type" value="Genomic_DNA"/>
</dbReference>